<evidence type="ECO:0000259" key="3">
    <source>
        <dbReference type="Pfam" id="PF15545"/>
    </source>
</evidence>
<organism evidence="5 6">
    <name type="scientific">Lysinibacillus agricola</name>
    <dbReference type="NCBI Taxonomy" id="2590012"/>
    <lineage>
        <taxon>Bacteria</taxon>
        <taxon>Bacillati</taxon>
        <taxon>Bacillota</taxon>
        <taxon>Bacilli</taxon>
        <taxon>Bacillales</taxon>
        <taxon>Bacillaceae</taxon>
        <taxon>Lysinibacillus</taxon>
    </lineage>
</organism>
<gene>
    <name evidence="5" type="ORF">FJQ98_18390</name>
</gene>
<evidence type="ECO:0000313" key="6">
    <source>
        <dbReference type="Proteomes" id="UP000596049"/>
    </source>
</evidence>
<dbReference type="InterPro" id="IPR006530">
    <property type="entry name" value="YD"/>
</dbReference>
<evidence type="ECO:0000259" key="4">
    <source>
        <dbReference type="Pfam" id="PF25023"/>
    </source>
</evidence>
<keyword evidence="6" id="KW-1185">Reference proteome</keyword>
<dbReference type="Pfam" id="PF15545">
    <property type="entry name" value="Ntox8"/>
    <property type="match status" value="1"/>
</dbReference>
<dbReference type="NCBIfam" id="TIGR03696">
    <property type="entry name" value="Rhs_assc_core"/>
    <property type="match status" value="1"/>
</dbReference>
<evidence type="ECO:0000256" key="1">
    <source>
        <dbReference type="ARBA" id="ARBA00022737"/>
    </source>
</evidence>
<dbReference type="PANTHER" id="PTHR32305">
    <property type="match status" value="1"/>
</dbReference>
<accession>A0ABX7APM4</accession>
<reference evidence="5 6" key="1">
    <citation type="submission" date="2020-01" db="EMBL/GenBank/DDBJ databases">
        <authorList>
            <person name="Liu G."/>
            <person name="Liu B."/>
        </authorList>
    </citation>
    <scope>NUCLEOTIDE SEQUENCE [LARGE SCALE GENOMIC DNA]</scope>
    <source>
        <strain evidence="5 6">FJAT-51161</strain>
    </source>
</reference>
<keyword evidence="1" id="KW-0677">Repeat</keyword>
<evidence type="ECO:0000256" key="2">
    <source>
        <dbReference type="SAM" id="MobiDB-lite"/>
    </source>
</evidence>
<proteinExistence type="predicted"/>
<dbReference type="NCBIfam" id="TIGR01643">
    <property type="entry name" value="YD_repeat_2x"/>
    <property type="match status" value="1"/>
</dbReference>
<feature type="domain" description="Teneurin-like YD-shell" evidence="4">
    <location>
        <begin position="233"/>
        <end position="539"/>
    </location>
</feature>
<dbReference type="PANTHER" id="PTHR32305:SF15">
    <property type="entry name" value="PROTEIN RHSA-RELATED"/>
    <property type="match status" value="1"/>
</dbReference>
<dbReference type="InterPro" id="IPR022385">
    <property type="entry name" value="Rhs_assc_core"/>
</dbReference>
<dbReference type="Proteomes" id="UP000596049">
    <property type="component" value="Chromosome"/>
</dbReference>
<feature type="region of interest" description="Disordered" evidence="2">
    <location>
        <begin position="654"/>
        <end position="676"/>
    </location>
</feature>
<dbReference type="InterPro" id="IPR029097">
    <property type="entry name" value="Ntox8"/>
</dbReference>
<dbReference type="Pfam" id="PF25023">
    <property type="entry name" value="TEN_YD-shell"/>
    <property type="match status" value="1"/>
</dbReference>
<protein>
    <submittedName>
        <fullName evidence="5">RHS domain-containing protein</fullName>
    </submittedName>
</protein>
<feature type="domain" description="Bacterial toxin 8" evidence="3">
    <location>
        <begin position="580"/>
        <end position="654"/>
    </location>
</feature>
<dbReference type="InterPro" id="IPR056823">
    <property type="entry name" value="TEN-like_YD-shell"/>
</dbReference>
<dbReference type="RefSeq" id="WP_053596524.1">
    <property type="nucleotide sequence ID" value="NZ_CP067341.1"/>
</dbReference>
<dbReference type="InterPro" id="IPR050708">
    <property type="entry name" value="T6SS_VgrG/RHS"/>
</dbReference>
<name>A0ABX7APM4_9BACI</name>
<evidence type="ECO:0000313" key="5">
    <source>
        <dbReference type="EMBL" id="QQP11180.1"/>
    </source>
</evidence>
<dbReference type="EMBL" id="CP067341">
    <property type="protein sequence ID" value="QQP11180.1"/>
    <property type="molecule type" value="Genomic_DNA"/>
</dbReference>
<sequence>MQLKYNAYDDIVLAKDNHTQVAFDYTILGSLIAREQGGKKVKFTYDTEEQLNAVVNEKGEAYQFERDAKGNIIKEIGFDDIEKTYERSLAGLVQRIQRPGDRWTTYQHDGLGNVIRADYYDDTWETFGYDKNGLLMETENKHVNGKLVRDPSGQVIKEWQNDHWIASTYDELGNRSQITSSLGAKIDVVRNEMGNVSRITASRLEQEYWTASMQYNELGQEIERILPGDVISKWQYDVTGRPTHHRISSQNRDTRRRLYNWDVNYRLRSMINELTGVKVTYGYDEFSNLVWSNQGGQFDFLHRSVDDVGNLYETKEKTDRVYGAGSRLLETSEATFSYDDEGNLIQKVENNGDTWKYEYNGSGMMSKVVLFSKSNLVKEVTFKYDPLGRRVEKSCEGKTTHFVWDGNTILHEWVDDASDLNVRSTSTNIENHDSGGIPKSLVTWIFDPETFILSAKLTKQGKFSIITDHLGTPVEAYDSEGSRVWSGELDIYGRVKVLIGEKDFVPFRYQGQYEDIEIGLYYNNFRYYAPSEGIYTQQDPIGSMGDNPTLYSYVGDPNFWIDPFGLSAGRGKKQQRLKALVNDPKQPRYVRGWMRQELNRLGKKRGNGKVIRNVRNPIGFELAHWYGYESDKGYDYMHSDLKVIQDHKNQHVLDDKGRKNKEGASKKAPCLIKKKK</sequence>
<dbReference type="Gene3D" id="2.180.10.10">
    <property type="entry name" value="RHS repeat-associated core"/>
    <property type="match status" value="1"/>
</dbReference>
<feature type="compositionally biased region" description="Basic and acidic residues" evidence="2">
    <location>
        <begin position="654"/>
        <end position="665"/>
    </location>
</feature>